<dbReference type="EMBL" id="LT994651">
    <property type="protein sequence ID" value="SPN79074.1"/>
    <property type="molecule type" value="Genomic_DNA"/>
</dbReference>
<feature type="non-terminal residue" evidence="1">
    <location>
        <position position="1"/>
    </location>
</feature>
<keyword evidence="2" id="KW-1185">Reference proteome</keyword>
<protein>
    <submittedName>
        <fullName evidence="1">Uncharacterized protein</fullName>
    </submittedName>
</protein>
<evidence type="ECO:0000313" key="1">
    <source>
        <dbReference type="EMBL" id="SPN79074.1"/>
    </source>
</evidence>
<proteinExistence type="predicted"/>
<gene>
    <name evidence="1" type="ORF">BRZCDTV_143</name>
</gene>
<accession>A0A2R8FDJ1</accession>
<name>A0A2R8FDJ1_9VIRU</name>
<sequence length="106" mass="11398">LVTLVPIVALLSLPSSPNVRTSFSPKVTKVEEGKAGTNRCFTLSLSLSLSPPKVTKVEELPSVISSEVTLASFVDLLSTKVTKVEEGKAGTNRCFTLFSLHQRLPK</sequence>
<evidence type="ECO:0000313" key="2">
    <source>
        <dbReference type="Proteomes" id="UP000273054"/>
    </source>
</evidence>
<organism evidence="1">
    <name type="scientific">Brazilian cedratvirus IHUMI</name>
    <dbReference type="NCBI Taxonomy" id="2126980"/>
    <lineage>
        <taxon>Viruses</taxon>
        <taxon>Pithoviruses</taxon>
        <taxon>Orthocedratvirinae</taxon>
        <taxon>Alphacedratvirus</taxon>
        <taxon>Alphacedratvirus brasiliense</taxon>
    </lineage>
</organism>
<reference evidence="1" key="1">
    <citation type="submission" date="2018-03" db="EMBL/GenBank/DDBJ databases">
        <authorList>
            <consortium name="Urmite Genomes"/>
        </authorList>
    </citation>
    <scope>NUCLEOTIDE SEQUENCE [LARGE SCALE GENOMIC DNA]</scope>
    <source>
        <strain evidence="1">IHUMI-27.7</strain>
    </source>
</reference>
<dbReference type="Proteomes" id="UP000273054">
    <property type="component" value="Segment"/>
</dbReference>